<dbReference type="RefSeq" id="WP_012640268.1">
    <property type="nucleotide sequence ID" value="NC_011916.1"/>
</dbReference>
<reference evidence="1 2" key="1">
    <citation type="journal article" date="2010" name="J. Bacteriol.">
        <title>The genetic basis of laboratory adaptation in Caulobacter crescentus.</title>
        <authorList>
            <person name="Marks M.E."/>
            <person name="Castro-Rojas C.M."/>
            <person name="Teiling C."/>
            <person name="Du L."/>
            <person name="Kapatral V."/>
            <person name="Walunas T.L."/>
            <person name="Crosson S."/>
        </authorList>
    </citation>
    <scope>NUCLEOTIDE SEQUENCE [LARGE SCALE GENOMIC DNA]</scope>
    <source>
        <strain evidence="2">NA1000 / CB15N</strain>
    </source>
</reference>
<dbReference type="GeneID" id="7331606"/>
<keyword evidence="2" id="KW-1185">Reference proteome</keyword>
<dbReference type="PATRIC" id="fig|565050.3.peg.1606"/>
<dbReference type="EMBL" id="CP001340">
    <property type="protein sequence ID" value="ACL95093.1"/>
    <property type="molecule type" value="Genomic_DNA"/>
</dbReference>
<proteinExistence type="predicted"/>
<gene>
    <name evidence="1" type="ordered locus">CCNA_01628</name>
</gene>
<dbReference type="Proteomes" id="UP000001364">
    <property type="component" value="Chromosome"/>
</dbReference>
<protein>
    <recommendedName>
        <fullName evidence="3">YCII-related domain-containing protein</fullName>
    </recommendedName>
</protein>
<dbReference type="KEGG" id="ccs:CCNA_01628"/>
<organism evidence="1 2">
    <name type="scientific">Caulobacter vibrioides (strain NA1000 / CB15N)</name>
    <name type="common">Caulobacter crescentus</name>
    <dbReference type="NCBI Taxonomy" id="565050"/>
    <lineage>
        <taxon>Bacteria</taxon>
        <taxon>Pseudomonadati</taxon>
        <taxon>Pseudomonadota</taxon>
        <taxon>Alphaproteobacteria</taxon>
        <taxon>Caulobacterales</taxon>
        <taxon>Caulobacteraceae</taxon>
        <taxon>Caulobacter</taxon>
    </lineage>
</organism>
<dbReference type="AlphaFoldDB" id="A0A0H3C8F0"/>
<dbReference type="Gene3D" id="3.30.70.1060">
    <property type="entry name" value="Dimeric alpha+beta barrel"/>
    <property type="match status" value="1"/>
</dbReference>
<accession>A0A0H3C8F0</accession>
<dbReference type="HOGENOM" id="CLU_2353805_0_0_5"/>
<sequence length="97" mass="10106">MAEYILLMHDDGGEERAADWEAYLDGLAGAGRLRGGSAMGEGACYRKVGAPGPVSGHVTGFVRIVAESLEDAARCLAGNPVYEAGGTVEIRLLPEDV</sequence>
<evidence type="ECO:0000313" key="2">
    <source>
        <dbReference type="Proteomes" id="UP000001364"/>
    </source>
</evidence>
<evidence type="ECO:0008006" key="3">
    <source>
        <dbReference type="Google" id="ProtNLM"/>
    </source>
</evidence>
<evidence type="ECO:0000313" key="1">
    <source>
        <dbReference type="EMBL" id="ACL95093.1"/>
    </source>
</evidence>
<dbReference type="RefSeq" id="YP_002517001.1">
    <property type="nucleotide sequence ID" value="NC_011916.1"/>
</dbReference>
<name>A0A0H3C8F0_CAUVN</name>
<dbReference type="OrthoDB" id="7376427at2"/>